<keyword evidence="2" id="KW-0521">NADP</keyword>
<organism evidence="4 5">
    <name type="scientific">Neonectria ditissima</name>
    <dbReference type="NCBI Taxonomy" id="78410"/>
    <lineage>
        <taxon>Eukaryota</taxon>
        <taxon>Fungi</taxon>
        <taxon>Dikarya</taxon>
        <taxon>Ascomycota</taxon>
        <taxon>Pezizomycotina</taxon>
        <taxon>Sordariomycetes</taxon>
        <taxon>Hypocreomycetidae</taxon>
        <taxon>Hypocreales</taxon>
        <taxon>Nectriaceae</taxon>
        <taxon>Neonectria</taxon>
    </lineage>
</organism>
<comment type="caution">
    <text evidence="4">The sequence shown here is derived from an EMBL/GenBank/DDBJ whole genome shotgun (WGS) entry which is preliminary data.</text>
</comment>
<dbReference type="GO" id="GO:0016616">
    <property type="term" value="F:oxidoreductase activity, acting on the CH-OH group of donors, NAD or NADP as acceptor"/>
    <property type="evidence" value="ECO:0007669"/>
    <property type="project" value="TreeGrafter"/>
</dbReference>
<dbReference type="InterPro" id="IPR036291">
    <property type="entry name" value="NAD(P)-bd_dom_sf"/>
</dbReference>
<reference evidence="4 5" key="1">
    <citation type="submission" date="2015-09" db="EMBL/GenBank/DDBJ databases">
        <title>Draft genome of a European isolate of the apple canker pathogen Neonectria ditissima.</title>
        <authorList>
            <person name="Gomez-Cortecero A."/>
            <person name="Harrison R.J."/>
            <person name="Armitage A.D."/>
        </authorList>
    </citation>
    <scope>NUCLEOTIDE SEQUENCE [LARGE SCALE GENOMIC DNA]</scope>
    <source>
        <strain evidence="4 5">R09/05</strain>
    </source>
</reference>
<sequence>MAVDTLSLTGKTALVTGSGRENGIGAAIARTLARNGASVAIHYVSDSSKARAEKVATNISKEFGTKTTVVQGSVENPQVAKSIVEQTLKGLGADRIDILINNAGAAGSTQELEKVTPEALEYEFGVNVFGVIYMVRAVVNEGKMPKGGRIINIGTVASKMTSRGTAVYSAAKAAQDSLTTSWADELGRTHGITVNTLAPGAIPTDMSKPYLETPDGSPNPVTAGIRTLTRAEDRLGTVEDMADAVLLLVSEKSRWITAQWISISGGVTGTILQNQAVRPSHAQFFFKRKEEKKQGIMPEELDQTSSEPNHQCTLCKRTFAQESTRKRHYYYCRTKLSDTNVSRRRSCAACVRAKTRCVWGPDSSLEACVRCSKRGAKCEYKGPDAALQENANTSILVRRSNGAENSLVSVPAQGHQTRPYSIEHSTDGIWNGHFLDGGTPPGQGIGFTPNNFGRVSKLLVTGSYPSTPSIRQISSVPLFNPRVFTKPNQGPMASLAVRMLRSYPFMMLQKGALPPFMSPLVYSWAKKGRRPQPQVSLFLASFYCAAFSSSFMRIQKTALAIDESKTVNLKILTEYPKLDQWELLACLQALLVYCLLRLQEVPVGNDVLDVSLLTTSNLVSGALSSILRDRCDCDLPGDPNAAWRDWVFNESRRRTVLIFQIMSMLVDMLTTVSSHALAGFVLVPLPSASAWWNAQSVEEWKMHFRRCYEERTIYGVSEAGELTRLHMTETGVECSEKEWEEWSAEVSDLGTLVMVVGTLL</sequence>
<dbReference type="CDD" id="cd05233">
    <property type="entry name" value="SDR_c"/>
    <property type="match status" value="1"/>
</dbReference>
<dbReference type="InterPro" id="IPR036864">
    <property type="entry name" value="Zn2-C6_fun-type_DNA-bd_sf"/>
</dbReference>
<dbReference type="Proteomes" id="UP000050424">
    <property type="component" value="Unassembled WGS sequence"/>
</dbReference>
<dbReference type="OrthoDB" id="47007at2759"/>
<comment type="similarity">
    <text evidence="1">Belongs to the short-chain dehydrogenases/reductases (SDR) family.</text>
</comment>
<dbReference type="Gene3D" id="4.10.240.10">
    <property type="entry name" value="Zn(2)-C6 fungal-type DNA-binding domain"/>
    <property type="match status" value="1"/>
</dbReference>
<evidence type="ECO:0000313" key="5">
    <source>
        <dbReference type="Proteomes" id="UP000050424"/>
    </source>
</evidence>
<evidence type="ECO:0000256" key="1">
    <source>
        <dbReference type="ARBA" id="ARBA00006484"/>
    </source>
</evidence>
<dbReference type="PANTHER" id="PTHR42760:SF76">
    <property type="entry name" value="CHAIN OXIDOREDUCTASE_DEHYDROGENASE, PUTATIVE-RELATED"/>
    <property type="match status" value="1"/>
</dbReference>
<protein>
    <recommendedName>
        <fullName evidence="6">Zn(2)-C6 fungal-type domain-containing protein</fullName>
    </recommendedName>
</protein>
<dbReference type="PRINTS" id="PR00081">
    <property type="entry name" value="GDHRDH"/>
</dbReference>
<dbReference type="PRINTS" id="PR00080">
    <property type="entry name" value="SDRFAMILY"/>
</dbReference>
<dbReference type="InterPro" id="IPR002347">
    <property type="entry name" value="SDR_fam"/>
</dbReference>
<dbReference type="FunFam" id="3.40.50.720:FF:000084">
    <property type="entry name" value="Short-chain dehydrogenase reductase"/>
    <property type="match status" value="1"/>
</dbReference>
<evidence type="ECO:0008006" key="6">
    <source>
        <dbReference type="Google" id="ProtNLM"/>
    </source>
</evidence>
<dbReference type="Pfam" id="PF13561">
    <property type="entry name" value="adh_short_C2"/>
    <property type="match status" value="1"/>
</dbReference>
<dbReference type="AlphaFoldDB" id="A0A0P7BE88"/>
<keyword evidence="5" id="KW-1185">Reference proteome</keyword>
<dbReference type="SUPFAM" id="SSF51735">
    <property type="entry name" value="NAD(P)-binding Rossmann-fold domains"/>
    <property type="match status" value="1"/>
</dbReference>
<dbReference type="PANTHER" id="PTHR42760">
    <property type="entry name" value="SHORT-CHAIN DEHYDROGENASES/REDUCTASES FAMILY MEMBER"/>
    <property type="match status" value="1"/>
</dbReference>
<dbReference type="EMBL" id="LKCW01000143">
    <property type="protein sequence ID" value="KPM38129.1"/>
    <property type="molecule type" value="Genomic_DNA"/>
</dbReference>
<dbReference type="CDD" id="cd00067">
    <property type="entry name" value="GAL4"/>
    <property type="match status" value="1"/>
</dbReference>
<proteinExistence type="inferred from homology"/>
<dbReference type="STRING" id="78410.A0A0P7BE88"/>
<name>A0A0P7BE88_9HYPO</name>
<dbReference type="GO" id="GO:0008270">
    <property type="term" value="F:zinc ion binding"/>
    <property type="evidence" value="ECO:0007669"/>
    <property type="project" value="InterPro"/>
</dbReference>
<dbReference type="InterPro" id="IPR001138">
    <property type="entry name" value="Zn2Cys6_DnaBD"/>
</dbReference>
<keyword evidence="3" id="KW-0539">Nucleus</keyword>
<evidence type="ECO:0000256" key="3">
    <source>
        <dbReference type="ARBA" id="ARBA00023242"/>
    </source>
</evidence>
<dbReference type="SUPFAM" id="SSF57701">
    <property type="entry name" value="Zn2/Cys6 DNA-binding domain"/>
    <property type="match status" value="1"/>
</dbReference>
<evidence type="ECO:0000256" key="2">
    <source>
        <dbReference type="ARBA" id="ARBA00022857"/>
    </source>
</evidence>
<dbReference type="GO" id="GO:0006633">
    <property type="term" value="P:fatty acid biosynthetic process"/>
    <property type="evidence" value="ECO:0007669"/>
    <property type="project" value="TreeGrafter"/>
</dbReference>
<accession>A0A0P7BE88</accession>
<dbReference type="Gene3D" id="3.40.50.720">
    <property type="entry name" value="NAD(P)-binding Rossmann-like Domain"/>
    <property type="match status" value="1"/>
</dbReference>
<evidence type="ECO:0000313" key="4">
    <source>
        <dbReference type="EMBL" id="KPM38129.1"/>
    </source>
</evidence>
<gene>
    <name evidence="4" type="ORF">AK830_g8429</name>
</gene>
<dbReference type="GO" id="GO:0000981">
    <property type="term" value="F:DNA-binding transcription factor activity, RNA polymerase II-specific"/>
    <property type="evidence" value="ECO:0007669"/>
    <property type="project" value="InterPro"/>
</dbReference>
<dbReference type="GO" id="GO:0048038">
    <property type="term" value="F:quinone binding"/>
    <property type="evidence" value="ECO:0007669"/>
    <property type="project" value="TreeGrafter"/>
</dbReference>